<comment type="caution">
    <text evidence="2">The sequence shown here is derived from an EMBL/GenBank/DDBJ whole genome shotgun (WGS) entry which is preliminary data.</text>
</comment>
<proteinExistence type="predicted"/>
<sequence length="555" mass="61310">MKANFINMKVASFSMFFVLLCTLASCKREEQSLTDQYKDLGSIYITLPNGEGYFNPVGSTPYDESIVFEFPTHFPLDSDDEFSLAGMRINTNSPSRVEVIGQKDNIVDMSKEFQIVIHKGNGESSKHTVKSIIKESSEAELLSFSLPTMNLEGYVRGQLISLIAGGADLSNLTPQVLVSKRATIHPLPTTPQNFNNPVEYTVTAQDGVTTKKYTVKFATPGKVSNGIRLGSARQIWIKTLTELGIDATNHMTTSIAVSKGDLIVNTREKRNKIINRFNGALIGEMVMGDIATETFQNFFITSDSKGQLLMSNLVAAAGNSLAIYKWKNSSDSNPKKLINWTMAAAWNVGRKMSVIGDLDKSAVIYLAASNSGNTVLRWKITNGVAESQIPEALTFPGATSWTQMADVAPTSTDLSAPIFITGHPGNISYWDQIAQRAAYVFPNTNLNLIHNNALDFAEFNQARYISFGRVEDKFGEFYLFNVTDPSHLEVETSNPLFKDYLVLRTSDLITNSNGNRTSDVVMKVSDDGYKLHMYCLLTNGVVVAYEFDCIDFDTL</sequence>
<evidence type="ECO:0000259" key="1">
    <source>
        <dbReference type="Pfam" id="PF16410"/>
    </source>
</evidence>
<dbReference type="Pfam" id="PF16410">
    <property type="entry name" value="DUF5018"/>
    <property type="match status" value="1"/>
</dbReference>
<feature type="domain" description="DUF5018" evidence="1">
    <location>
        <begin position="13"/>
        <end position="358"/>
    </location>
</feature>
<dbReference type="InterPro" id="IPR032186">
    <property type="entry name" value="DUF5018"/>
</dbReference>
<dbReference type="PROSITE" id="PS51257">
    <property type="entry name" value="PROKAR_LIPOPROTEIN"/>
    <property type="match status" value="1"/>
</dbReference>
<name>A0ABS1R2K0_9SPHI</name>
<accession>A0ABS1R2K0</accession>
<keyword evidence="3" id="KW-1185">Reference proteome</keyword>
<dbReference type="EMBL" id="JAERTY010000003">
    <property type="protein sequence ID" value="MBL1408262.1"/>
    <property type="molecule type" value="Genomic_DNA"/>
</dbReference>
<dbReference type="RefSeq" id="WP_202102042.1">
    <property type="nucleotide sequence ID" value="NZ_JAERTY010000003.1"/>
</dbReference>
<reference evidence="2 3" key="1">
    <citation type="submission" date="2021-01" db="EMBL/GenBank/DDBJ databases">
        <title>C459-1 draft genome sequence.</title>
        <authorList>
            <person name="Zhang X.-F."/>
        </authorList>
    </citation>
    <scope>NUCLEOTIDE SEQUENCE [LARGE SCALE GENOMIC DNA]</scope>
    <source>
        <strain evidence="3">C459-1</strain>
    </source>
</reference>
<gene>
    <name evidence="2" type="ORF">JKG61_05810</name>
</gene>
<organism evidence="2 3">
    <name type="scientific">Sphingobacterium faecale</name>
    <dbReference type="NCBI Taxonomy" id="2803775"/>
    <lineage>
        <taxon>Bacteria</taxon>
        <taxon>Pseudomonadati</taxon>
        <taxon>Bacteroidota</taxon>
        <taxon>Sphingobacteriia</taxon>
        <taxon>Sphingobacteriales</taxon>
        <taxon>Sphingobacteriaceae</taxon>
        <taxon>Sphingobacterium</taxon>
    </lineage>
</organism>
<protein>
    <submittedName>
        <fullName evidence="2">DUF5018 domain-containing protein</fullName>
    </submittedName>
</protein>
<dbReference type="Proteomes" id="UP000625283">
    <property type="component" value="Unassembled WGS sequence"/>
</dbReference>
<evidence type="ECO:0000313" key="3">
    <source>
        <dbReference type="Proteomes" id="UP000625283"/>
    </source>
</evidence>
<dbReference type="Gene3D" id="2.60.40.2340">
    <property type="match status" value="1"/>
</dbReference>
<evidence type="ECO:0000313" key="2">
    <source>
        <dbReference type="EMBL" id="MBL1408262.1"/>
    </source>
</evidence>